<dbReference type="GO" id="GO:0006629">
    <property type="term" value="P:lipid metabolic process"/>
    <property type="evidence" value="ECO:0007669"/>
    <property type="project" value="InterPro"/>
</dbReference>
<dbReference type="Proteomes" id="UP001140510">
    <property type="component" value="Unassembled WGS sequence"/>
</dbReference>
<dbReference type="OrthoDB" id="1470350at2759"/>
<keyword evidence="2" id="KW-0812">Transmembrane</keyword>
<evidence type="ECO:0000313" key="5">
    <source>
        <dbReference type="Proteomes" id="UP001140510"/>
    </source>
</evidence>
<dbReference type="AlphaFoldDB" id="A0A9W8Z8R0"/>
<proteinExistence type="predicted"/>
<comment type="caution">
    <text evidence="4">The sequence shown here is derived from an EMBL/GenBank/DDBJ whole genome shotgun (WGS) entry which is preliminary data.</text>
</comment>
<feature type="region of interest" description="Disordered" evidence="1">
    <location>
        <begin position="31"/>
        <end position="54"/>
    </location>
</feature>
<evidence type="ECO:0000256" key="1">
    <source>
        <dbReference type="SAM" id="MobiDB-lite"/>
    </source>
</evidence>
<feature type="transmembrane region" description="Helical" evidence="2">
    <location>
        <begin position="231"/>
        <end position="250"/>
    </location>
</feature>
<evidence type="ECO:0000256" key="2">
    <source>
        <dbReference type="SAM" id="Phobius"/>
    </source>
</evidence>
<feature type="domain" description="Fatty acid desaturase" evidence="3">
    <location>
        <begin position="145"/>
        <end position="369"/>
    </location>
</feature>
<gene>
    <name evidence="4" type="ORF">N0V91_009623</name>
</gene>
<reference evidence="4" key="1">
    <citation type="submission" date="2022-10" db="EMBL/GenBank/DDBJ databases">
        <title>Tapping the CABI collections for fungal endophytes: first genome assemblies for Collariella, Neodidymelliopsis, Ascochyta clinopodiicola, Didymella pomorum, Didymosphaeria variabile, Neocosmospora piperis and Neocucurbitaria cava.</title>
        <authorList>
            <person name="Hill R."/>
        </authorList>
    </citation>
    <scope>NUCLEOTIDE SEQUENCE</scope>
    <source>
        <strain evidence="4">IMI 355091</strain>
    </source>
</reference>
<accession>A0A9W8Z8R0</accession>
<dbReference type="EMBL" id="JAPEVA010000112">
    <property type="protein sequence ID" value="KAJ4399166.1"/>
    <property type="molecule type" value="Genomic_DNA"/>
</dbReference>
<sequence length="431" mass="50690">MEPAINPYHTQPDIVVLKNLVQDIKCDIKGTPESRDEKLSPEAIEKDADDRSQTADHDIQTVELLKSYNDVKSTEFSPTIFTTWDEAAIPKVLNTYLVKPYARIAMKIVRHPTDVVFLTHIILYLTVNLGSAIRLFQHFTYLHAIVHLAYTGWCIGSFTLLMHNHIHNNGVLKKSWKWLDMTFPYIAEPLMGHTWDSYYYHHVKHHHVESNGPGDLSSTIRYQRDDVFHFLHYYLRFLLFIWLELPLYFIRKGKPNLAFQAFVSEGSSYMFLYTMYKLNPKAATWVFLLPFAILRFALMVGNWGQHALVDETDPNSDFRTSITMIDVMSNRVCFNDGYHTAHHLNPLRHWREQPVHFVRSKDAYRQGHALIFYDIDWFMMTLRLLRKDYLYLADHLVPIGDQIGMSREELAAMLRTKTRRFTKEDIKNKFK</sequence>
<feature type="transmembrane region" description="Helical" evidence="2">
    <location>
        <begin position="148"/>
        <end position="166"/>
    </location>
</feature>
<feature type="transmembrane region" description="Helical" evidence="2">
    <location>
        <begin position="115"/>
        <end position="136"/>
    </location>
</feature>
<protein>
    <recommendedName>
        <fullName evidence="3">Fatty acid desaturase domain-containing protein</fullName>
    </recommendedName>
</protein>
<dbReference type="PANTHER" id="PTHR36459">
    <property type="entry name" value="ORF"/>
    <property type="match status" value="1"/>
</dbReference>
<organism evidence="4 5">
    <name type="scientific">Didymella pomorum</name>
    <dbReference type="NCBI Taxonomy" id="749634"/>
    <lineage>
        <taxon>Eukaryota</taxon>
        <taxon>Fungi</taxon>
        <taxon>Dikarya</taxon>
        <taxon>Ascomycota</taxon>
        <taxon>Pezizomycotina</taxon>
        <taxon>Dothideomycetes</taxon>
        <taxon>Pleosporomycetidae</taxon>
        <taxon>Pleosporales</taxon>
        <taxon>Pleosporineae</taxon>
        <taxon>Didymellaceae</taxon>
        <taxon>Didymella</taxon>
    </lineage>
</organism>
<keyword evidence="2" id="KW-1133">Transmembrane helix</keyword>
<evidence type="ECO:0000313" key="4">
    <source>
        <dbReference type="EMBL" id="KAJ4399166.1"/>
    </source>
</evidence>
<evidence type="ECO:0000259" key="3">
    <source>
        <dbReference type="Pfam" id="PF00487"/>
    </source>
</evidence>
<dbReference type="Pfam" id="PF00487">
    <property type="entry name" value="FA_desaturase"/>
    <property type="match status" value="1"/>
</dbReference>
<dbReference type="InterPro" id="IPR005804">
    <property type="entry name" value="FA_desaturase_dom"/>
</dbReference>
<feature type="transmembrane region" description="Helical" evidence="2">
    <location>
        <begin position="282"/>
        <end position="298"/>
    </location>
</feature>
<name>A0A9W8Z8R0_9PLEO</name>
<dbReference type="PANTHER" id="PTHR36459:SF1">
    <property type="entry name" value="FATTY ACID DESATURASE DOMAIN-CONTAINING PROTEIN-RELATED"/>
    <property type="match status" value="1"/>
</dbReference>
<keyword evidence="5" id="KW-1185">Reference proteome</keyword>
<keyword evidence="2" id="KW-0472">Membrane</keyword>